<dbReference type="Pfam" id="PF13193">
    <property type="entry name" value="AMP-binding_C"/>
    <property type="match status" value="1"/>
</dbReference>
<evidence type="ECO:0000313" key="4">
    <source>
        <dbReference type="EMBL" id="QDO83324.1"/>
    </source>
</evidence>
<dbReference type="PANTHER" id="PTHR43201">
    <property type="entry name" value="ACYL-COA SYNTHETASE"/>
    <property type="match status" value="1"/>
</dbReference>
<dbReference type="SUPFAM" id="SSF56801">
    <property type="entry name" value="Acetyl-CoA synthetase-like"/>
    <property type="match status" value="1"/>
</dbReference>
<evidence type="ECO:0000259" key="2">
    <source>
        <dbReference type="Pfam" id="PF00501"/>
    </source>
</evidence>
<feature type="domain" description="AMP-binding enzyme C-terminal" evidence="3">
    <location>
        <begin position="413"/>
        <end position="488"/>
    </location>
</feature>
<protein>
    <submittedName>
        <fullName evidence="4">Malonyl-CoA synthase</fullName>
    </submittedName>
</protein>
<dbReference type="RefSeq" id="WP_144045703.1">
    <property type="nucleotide sequence ID" value="NZ_CP041614.1"/>
</dbReference>
<name>A0ABX5WW51_9GAMM</name>
<feature type="domain" description="AMP-dependent synthetase/ligase" evidence="2">
    <location>
        <begin position="24"/>
        <end position="362"/>
    </location>
</feature>
<dbReference type="Proteomes" id="UP000315947">
    <property type="component" value="Chromosome"/>
</dbReference>
<dbReference type="InterPro" id="IPR020845">
    <property type="entry name" value="AMP-binding_CS"/>
</dbReference>
<dbReference type="NCBIfam" id="NF005702">
    <property type="entry name" value="PRK07514.1"/>
    <property type="match status" value="1"/>
</dbReference>
<accession>A0ABX5WW51</accession>
<dbReference type="EMBL" id="CP041614">
    <property type="protein sequence ID" value="QDO83324.1"/>
    <property type="molecule type" value="Genomic_DNA"/>
</dbReference>
<evidence type="ECO:0000259" key="3">
    <source>
        <dbReference type="Pfam" id="PF13193"/>
    </source>
</evidence>
<keyword evidence="5" id="KW-1185">Reference proteome</keyword>
<dbReference type="InterPro" id="IPR025110">
    <property type="entry name" value="AMP-bd_C"/>
</dbReference>
<dbReference type="PROSITE" id="PS00455">
    <property type="entry name" value="AMP_BINDING"/>
    <property type="match status" value="1"/>
</dbReference>
<proteinExistence type="inferred from homology"/>
<dbReference type="PANTHER" id="PTHR43201:SF8">
    <property type="entry name" value="ACYL-COA SYNTHETASE FAMILY MEMBER 3"/>
    <property type="match status" value="1"/>
</dbReference>
<dbReference type="Gene3D" id="3.30.300.30">
    <property type="match status" value="1"/>
</dbReference>
<dbReference type="CDD" id="cd05941">
    <property type="entry name" value="MCS"/>
    <property type="match status" value="1"/>
</dbReference>
<dbReference type="Gene3D" id="3.40.50.12780">
    <property type="entry name" value="N-terminal domain of ligase-like"/>
    <property type="match status" value="1"/>
</dbReference>
<evidence type="ECO:0000256" key="1">
    <source>
        <dbReference type="ARBA" id="ARBA00006432"/>
    </source>
</evidence>
<comment type="similarity">
    <text evidence="1">Belongs to the ATP-dependent AMP-binding enzyme family.</text>
</comment>
<dbReference type="Pfam" id="PF00501">
    <property type="entry name" value="AMP-binding"/>
    <property type="match status" value="1"/>
</dbReference>
<dbReference type="InterPro" id="IPR000873">
    <property type="entry name" value="AMP-dep_synth/lig_dom"/>
</dbReference>
<dbReference type="InterPro" id="IPR042099">
    <property type="entry name" value="ANL_N_sf"/>
</dbReference>
<dbReference type="InterPro" id="IPR045851">
    <property type="entry name" value="AMP-bd_C_sf"/>
</dbReference>
<organism evidence="4 5">
    <name type="scientific">Shewanella psychropiezotolerans</name>
    <dbReference type="NCBI Taxonomy" id="2593655"/>
    <lineage>
        <taxon>Bacteria</taxon>
        <taxon>Pseudomonadati</taxon>
        <taxon>Pseudomonadota</taxon>
        <taxon>Gammaproteobacteria</taxon>
        <taxon>Alteromonadales</taxon>
        <taxon>Shewanellaceae</taxon>
        <taxon>Shewanella</taxon>
    </lineage>
</organism>
<evidence type="ECO:0000313" key="5">
    <source>
        <dbReference type="Proteomes" id="UP000315947"/>
    </source>
</evidence>
<gene>
    <name evidence="4" type="ORF">FM037_08905</name>
</gene>
<reference evidence="4 5" key="1">
    <citation type="submission" date="2019-07" db="EMBL/GenBank/DDBJ databases">
        <title>Shewanella sp. YLB-06 whole genomic sequence.</title>
        <authorList>
            <person name="Yu L."/>
        </authorList>
    </citation>
    <scope>NUCLEOTIDE SEQUENCE [LARGE SCALE GENOMIC DNA]</scope>
    <source>
        <strain evidence="4 5">YLB-06</strain>
    </source>
</reference>
<sequence>MTNILYDALFKPHQGCSDIFLRMTDGEHISYDDFLSTANRFAAVLQDVGVDIGDRIAVMVDKTPQALAIYAASVQIGAVYLPLNTAYTTTELAYFLNDARPAVLLCDESKYAGIIDIADTVGATVMTLNRDGSGSLAELAREQTRQVDIVERADDDLAAMLYTSGTTGRPKGAMLSHANLLSNSKALVDLWQFSATDVLLHALPIFHTHGLFVAMNVTLLAGSSVIFMSAFNVDTMIEQMPNATVLMGVPTFYTRLLNDPRFNQTLTAHMRLFVSGSAPLLTETHELFSERTGHCILERYGMTETNMNISNPYDGERRPGSVGFPLPGIAARICHPDTGAEMAQGDIGGLEIKGPNVFKGYWNMPEKTREEFTDDGYFITGDLATADKDGYFQIVGRSKDLIITGGFNVYPKEVELSLDDVPEILESAVIGIANKDFGEAVVAVVVLNNRANISESEVLTQISNKLARYKQPKRIFFVDELPRNTMGKVQKNKLRETFMD</sequence>